<proteinExistence type="predicted"/>
<accession>A0ABY7KUL9</accession>
<evidence type="ECO:0000313" key="3">
    <source>
        <dbReference type="Proteomes" id="UP001164439"/>
    </source>
</evidence>
<evidence type="ECO:0000259" key="1">
    <source>
        <dbReference type="Pfam" id="PF19493"/>
    </source>
</evidence>
<organism evidence="2 3">
    <name type="scientific">Streptomyces cinnabarinus</name>
    <dbReference type="NCBI Taxonomy" id="67287"/>
    <lineage>
        <taxon>Bacteria</taxon>
        <taxon>Bacillati</taxon>
        <taxon>Actinomycetota</taxon>
        <taxon>Actinomycetes</taxon>
        <taxon>Kitasatosporales</taxon>
        <taxon>Streptomycetaceae</taxon>
        <taxon>Streptomyces</taxon>
    </lineage>
</organism>
<protein>
    <recommendedName>
        <fullName evidence="1">Trypsin-co-occurring domain-containing protein</fullName>
    </recommendedName>
</protein>
<name>A0ABY7KUL9_9ACTN</name>
<dbReference type="Proteomes" id="UP001164439">
    <property type="component" value="Chromosome"/>
</dbReference>
<gene>
    <name evidence="2" type="ORF">STRCI_008438</name>
</gene>
<sequence>MSGRLMPMRIGDVEVLVETTAVPGSENTSALETARERVADAYQQAQETIVAVASTTVDTVRRLAERSARPDQIEVEFGLAVSASGNIIVAGASADATLNVRLTYTPDARSGAGAGTPARRGG</sequence>
<dbReference type="InterPro" id="IPR045794">
    <property type="entry name" value="Trypco1"/>
</dbReference>
<dbReference type="Pfam" id="PF19493">
    <property type="entry name" value="Trypco1"/>
    <property type="match status" value="1"/>
</dbReference>
<dbReference type="EMBL" id="CP114413">
    <property type="protein sequence ID" value="WAZ26797.1"/>
    <property type="molecule type" value="Genomic_DNA"/>
</dbReference>
<dbReference type="RefSeq" id="WP_269664283.1">
    <property type="nucleotide sequence ID" value="NZ_CP114413.1"/>
</dbReference>
<dbReference type="NCBIfam" id="NF041216">
    <property type="entry name" value="CU044_2847_fam"/>
    <property type="match status" value="1"/>
</dbReference>
<reference evidence="2" key="1">
    <citation type="submission" date="2022-12" db="EMBL/GenBank/DDBJ databases">
        <authorList>
            <person name="Ruckert C."/>
            <person name="Busche T."/>
            <person name="Kalinowski J."/>
            <person name="Wittmann C."/>
        </authorList>
    </citation>
    <scope>NUCLEOTIDE SEQUENCE</scope>
    <source>
        <strain evidence="2">DSM 40467</strain>
    </source>
</reference>
<feature type="domain" description="Trypsin-co-occurring" evidence="1">
    <location>
        <begin position="12"/>
        <end position="105"/>
    </location>
</feature>
<evidence type="ECO:0000313" key="2">
    <source>
        <dbReference type="EMBL" id="WAZ26797.1"/>
    </source>
</evidence>
<keyword evidence="3" id="KW-1185">Reference proteome</keyword>